<protein>
    <submittedName>
        <fullName evidence="1">Uncharacterized protein</fullName>
    </submittedName>
</protein>
<name>A0ACC0VU64_9STRA</name>
<sequence>MITSSSYAEKLSNLSKRIAKYTQEHILSQKQVERRQQVHGLCENLCETIFYRMFKLKQWACRRLPAELQQIQRLFELDVPDVENCIHIDHLDSAVAPEQSAFNAGDLNKTRKVKREKSGSVQEDTSVGESLANNSQSWMWQRADGY</sequence>
<proteinExistence type="predicted"/>
<evidence type="ECO:0000313" key="2">
    <source>
        <dbReference type="Proteomes" id="UP001163321"/>
    </source>
</evidence>
<dbReference type="Proteomes" id="UP001163321">
    <property type="component" value="Chromosome 6"/>
</dbReference>
<reference evidence="1 2" key="1">
    <citation type="journal article" date="2022" name="bioRxiv">
        <title>The genome of the oomycete Peronosclerospora sorghi, a cosmopolitan pathogen of maize and sorghum, is inflated with dispersed pseudogenes.</title>
        <authorList>
            <person name="Fletcher K."/>
            <person name="Martin F."/>
            <person name="Isakeit T."/>
            <person name="Cavanaugh K."/>
            <person name="Magill C."/>
            <person name="Michelmore R."/>
        </authorList>
    </citation>
    <scope>NUCLEOTIDE SEQUENCE [LARGE SCALE GENOMIC DNA]</scope>
    <source>
        <strain evidence="1">P6</strain>
    </source>
</reference>
<accession>A0ACC0VU64</accession>
<gene>
    <name evidence="1" type="ORF">PsorP6_010438</name>
</gene>
<comment type="caution">
    <text evidence="1">The sequence shown here is derived from an EMBL/GenBank/DDBJ whole genome shotgun (WGS) entry which is preliminary data.</text>
</comment>
<keyword evidence="2" id="KW-1185">Reference proteome</keyword>
<dbReference type="EMBL" id="CM047585">
    <property type="protein sequence ID" value="KAI9910014.1"/>
    <property type="molecule type" value="Genomic_DNA"/>
</dbReference>
<evidence type="ECO:0000313" key="1">
    <source>
        <dbReference type="EMBL" id="KAI9910014.1"/>
    </source>
</evidence>
<organism evidence="1 2">
    <name type="scientific">Peronosclerospora sorghi</name>
    <dbReference type="NCBI Taxonomy" id="230839"/>
    <lineage>
        <taxon>Eukaryota</taxon>
        <taxon>Sar</taxon>
        <taxon>Stramenopiles</taxon>
        <taxon>Oomycota</taxon>
        <taxon>Peronosporomycetes</taxon>
        <taxon>Peronosporales</taxon>
        <taxon>Peronosporaceae</taxon>
        <taxon>Peronosclerospora</taxon>
    </lineage>
</organism>